<keyword evidence="2" id="KW-0560">Oxidoreductase</keyword>
<dbReference type="InterPro" id="IPR057326">
    <property type="entry name" value="KR_dom"/>
</dbReference>
<dbReference type="RefSeq" id="WP_130413204.1">
    <property type="nucleotide sequence ID" value="NZ_SHKX01000012.1"/>
</dbReference>
<dbReference type="SUPFAM" id="SSF51735">
    <property type="entry name" value="NAD(P)-binding Rossmann-fold domains"/>
    <property type="match status" value="2"/>
</dbReference>
<dbReference type="Pfam" id="PF00106">
    <property type="entry name" value="adh_short"/>
    <property type="match status" value="1"/>
</dbReference>
<dbReference type="GO" id="GO:0016020">
    <property type="term" value="C:membrane"/>
    <property type="evidence" value="ECO:0007669"/>
    <property type="project" value="TreeGrafter"/>
</dbReference>
<dbReference type="InterPro" id="IPR036291">
    <property type="entry name" value="NAD(P)-bd_dom_sf"/>
</dbReference>
<dbReference type="Gene3D" id="3.40.50.720">
    <property type="entry name" value="NAD(P)-binding Rossmann-like Domain"/>
    <property type="match status" value="2"/>
</dbReference>
<dbReference type="EMBL" id="SHKX01000012">
    <property type="protein sequence ID" value="RZU45144.1"/>
    <property type="molecule type" value="Genomic_DNA"/>
</dbReference>
<dbReference type="PRINTS" id="PR00080">
    <property type="entry name" value="SDRFAMILY"/>
</dbReference>
<evidence type="ECO:0000313" key="4">
    <source>
        <dbReference type="EMBL" id="RZU45144.1"/>
    </source>
</evidence>
<accession>A0A4Q7Z559</accession>
<dbReference type="Pfam" id="PF07993">
    <property type="entry name" value="NAD_binding_4"/>
    <property type="match status" value="1"/>
</dbReference>
<dbReference type="InterPro" id="IPR020904">
    <property type="entry name" value="Sc_DH/Rdtase_CS"/>
</dbReference>
<dbReference type="AlphaFoldDB" id="A0A4Q7Z559"/>
<dbReference type="OrthoDB" id="9810734at2"/>
<dbReference type="CDD" id="cd05233">
    <property type="entry name" value="SDR_c"/>
    <property type="match status" value="1"/>
</dbReference>
<dbReference type="GO" id="GO:0016491">
    <property type="term" value="F:oxidoreductase activity"/>
    <property type="evidence" value="ECO:0007669"/>
    <property type="project" value="UniProtKB-KW"/>
</dbReference>
<dbReference type="InterPro" id="IPR057313">
    <property type="entry name" value="Maqu_2507-like"/>
</dbReference>
<feature type="domain" description="Ketoreductase" evidence="3">
    <location>
        <begin position="378"/>
        <end position="554"/>
    </location>
</feature>
<organism evidence="4 5">
    <name type="scientific">Fluviicoccus keumensis</name>
    <dbReference type="NCBI Taxonomy" id="1435465"/>
    <lineage>
        <taxon>Bacteria</taxon>
        <taxon>Pseudomonadati</taxon>
        <taxon>Pseudomonadota</taxon>
        <taxon>Gammaproteobacteria</taxon>
        <taxon>Moraxellales</taxon>
        <taxon>Moraxellaceae</taxon>
        <taxon>Fluviicoccus</taxon>
    </lineage>
</organism>
<dbReference type="PROSITE" id="PS00061">
    <property type="entry name" value="ADH_SHORT"/>
    <property type="match status" value="1"/>
</dbReference>
<evidence type="ECO:0000256" key="2">
    <source>
        <dbReference type="ARBA" id="ARBA00023002"/>
    </source>
</evidence>
<dbReference type="PRINTS" id="PR00081">
    <property type="entry name" value="GDHRDH"/>
</dbReference>
<comment type="similarity">
    <text evidence="1">Belongs to the short-chain dehydrogenases/reductases (SDR) family.</text>
</comment>
<reference evidence="4 5" key="1">
    <citation type="submission" date="2019-02" db="EMBL/GenBank/DDBJ databases">
        <title>Genomic Encyclopedia of Type Strains, Phase IV (KMG-IV): sequencing the most valuable type-strain genomes for metagenomic binning, comparative biology and taxonomic classification.</title>
        <authorList>
            <person name="Goeker M."/>
        </authorList>
    </citation>
    <scope>NUCLEOTIDE SEQUENCE [LARGE SCALE GENOMIC DNA]</scope>
    <source>
        <strain evidence="4 5">DSM 105135</strain>
    </source>
</reference>
<gene>
    <name evidence="4" type="ORF">EV700_1956</name>
</gene>
<evidence type="ECO:0000256" key="1">
    <source>
        <dbReference type="ARBA" id="ARBA00006484"/>
    </source>
</evidence>
<evidence type="ECO:0000313" key="5">
    <source>
        <dbReference type="Proteomes" id="UP000292423"/>
    </source>
</evidence>
<evidence type="ECO:0000259" key="3">
    <source>
        <dbReference type="SMART" id="SM00822"/>
    </source>
</evidence>
<comment type="caution">
    <text evidence="4">The sequence shown here is derived from an EMBL/GenBank/DDBJ whole genome shotgun (WGS) entry which is preliminary data.</text>
</comment>
<dbReference type="PANTHER" id="PTHR44196">
    <property type="entry name" value="DEHYDROGENASE/REDUCTASE SDR FAMILY MEMBER 7B"/>
    <property type="match status" value="1"/>
</dbReference>
<dbReference type="InterPro" id="IPR002347">
    <property type="entry name" value="SDR_fam"/>
</dbReference>
<dbReference type="Proteomes" id="UP000292423">
    <property type="component" value="Unassembled WGS sequence"/>
</dbReference>
<dbReference type="SMART" id="SM00822">
    <property type="entry name" value="PKS_KR"/>
    <property type="match status" value="1"/>
</dbReference>
<protein>
    <submittedName>
        <fullName evidence="4">Short-subunit dehydrogenase</fullName>
    </submittedName>
</protein>
<dbReference type="CDD" id="cd05263">
    <property type="entry name" value="MupV_like_SDR_e"/>
    <property type="match status" value="1"/>
</dbReference>
<dbReference type="NCBIfam" id="NF005539">
    <property type="entry name" value="PRK07201.1"/>
    <property type="match status" value="1"/>
</dbReference>
<sequence>MNYFVTGGTGFIGRFLLARLLRREGAVVHVLVRKSSQHKFEELMDELGATDQQLIPVFGDISQPGLISPEDAAALAGKIDHVFHLAAVYDMNMDDATGEAINNQGTAHVVDFVNRLGGKVKLHHMSSIAVAGTEWEGVFKETHFDEGQNLTHPYYRSKFTSEKIVRDESKVPYRIYRPGVVVGDSQTGVMDKIDGPYYFFKLIQRIRDNVPKWLPLLGIDGGQMPVCPVDYVADAVDHIAHKDGLDRKVFCLVQNPAPTVGEMMQILFTAAHGPEFARNLPLGDVKIPGKARELLGKLGSSSLATAISKSIGIPMSALGFVFNKAEYDDTHTRKALAGSNIKCPTLDTYAEKLFEYWEWYLDDTAFASGKALRVVRGKTVLITGASSGIGLTVAKKLGKAGARVLLVARGVEKLEQTAEMIRAVGGEAYIYPCDLTNLQAIDEMARQVLVDQGHVDILINNAGRSIRRAVVESYERFHDFERTMQLNYFGTIRLIMALLPSMQARKRGQIINISSIGCLANAPRFSAYVASKAALDAFTRCLSAEVKAYNIETTAIYMPLVRTPMIAPTKMYDYVPTYTPDQAANLVIKAIVDKPKRIKTSLGQTAEISYALWPKLNDRILSLGFKLFPSSAAAKGIKEEKPSAAAIALANVLPGQHW</sequence>
<dbReference type="PANTHER" id="PTHR44196:SF1">
    <property type="entry name" value="DEHYDROGENASE_REDUCTASE SDR FAMILY MEMBER 7B"/>
    <property type="match status" value="1"/>
</dbReference>
<name>A0A4Q7Z559_9GAMM</name>
<dbReference type="InterPro" id="IPR013120">
    <property type="entry name" value="FAR_NAD-bd"/>
</dbReference>
<proteinExistence type="inferred from homology"/>
<keyword evidence="5" id="KW-1185">Reference proteome</keyword>